<dbReference type="AlphaFoldDB" id="A0AA86X328"/>
<reference evidence="2 3" key="1">
    <citation type="submission" date="2014-06" db="EMBL/GenBank/DDBJ databases">
        <authorList>
            <person name="Le Roux F."/>
        </authorList>
    </citation>
    <scope>NUCLEOTIDE SEQUENCE [LARGE SCALE GENOMIC DNA]</scope>
    <source>
        <strain evidence="2 3">J2-31</strain>
    </source>
</reference>
<dbReference type="EMBL" id="CCKJ01000227">
    <property type="protein sequence ID" value="CDT99953.1"/>
    <property type="molecule type" value="Genomic_DNA"/>
</dbReference>
<proteinExistence type="predicted"/>
<feature type="compositionally biased region" description="Polar residues" evidence="1">
    <location>
        <begin position="1"/>
        <end position="17"/>
    </location>
</feature>
<comment type="caution">
    <text evidence="2">The sequence shown here is derived from an EMBL/GenBank/DDBJ whole genome shotgun (WGS) entry which is preliminary data.</text>
</comment>
<gene>
    <name evidence="2" type="ORF">VCR31J2_730001</name>
</gene>
<name>A0AA86X328_9VIBR</name>
<sequence>MTSSQNSDANCFSSSVKPSFGPLLKSARVDCLMLLKVNSLFDFGLMLDFSISVIPMNGFTLAANSRANSELSSR</sequence>
<protein>
    <submittedName>
        <fullName evidence="2">Uncharacterized protein</fullName>
    </submittedName>
</protein>
<keyword evidence="3" id="KW-1185">Reference proteome</keyword>
<accession>A0AA86X328</accession>
<evidence type="ECO:0000256" key="1">
    <source>
        <dbReference type="SAM" id="MobiDB-lite"/>
    </source>
</evidence>
<feature type="region of interest" description="Disordered" evidence="1">
    <location>
        <begin position="1"/>
        <end position="21"/>
    </location>
</feature>
<dbReference type="Proteomes" id="UP000041625">
    <property type="component" value="Unassembled WGS sequence"/>
</dbReference>
<evidence type="ECO:0000313" key="2">
    <source>
        <dbReference type="EMBL" id="CDT99953.1"/>
    </source>
</evidence>
<evidence type="ECO:0000313" key="3">
    <source>
        <dbReference type="Proteomes" id="UP000041625"/>
    </source>
</evidence>
<organism evidence="2 3">
    <name type="scientific">Vibrio coralliirubri</name>
    <dbReference type="NCBI Taxonomy" id="1516159"/>
    <lineage>
        <taxon>Bacteria</taxon>
        <taxon>Pseudomonadati</taxon>
        <taxon>Pseudomonadota</taxon>
        <taxon>Gammaproteobacteria</taxon>
        <taxon>Vibrionales</taxon>
        <taxon>Vibrionaceae</taxon>
        <taxon>Vibrio</taxon>
    </lineage>
</organism>